<dbReference type="Proteomes" id="UP000293874">
    <property type="component" value="Unassembled WGS sequence"/>
</dbReference>
<comment type="caution">
    <text evidence="1">The sequence shown here is derived from an EMBL/GenBank/DDBJ whole genome shotgun (WGS) entry which is preliminary data.</text>
</comment>
<evidence type="ECO:0000313" key="2">
    <source>
        <dbReference type="Proteomes" id="UP000293874"/>
    </source>
</evidence>
<dbReference type="Gene3D" id="1.20.910.10">
    <property type="entry name" value="Heme oxygenase-like"/>
    <property type="match status" value="1"/>
</dbReference>
<gene>
    <name evidence="1" type="ORF">EV199_1624</name>
</gene>
<sequence length="259" mass="29617">MNSNIEKLRGSVEPLKQEIINHKLYSVIENIGDIRTFMQHHVYAVWDFMSLLKSLQYNLTCTTIPWFPKGDAETRYLINEIVTGEESDVDPNGKRMSHFELYMQAMEQCGASTEPIKQFITTLQESSNLLPAFEASGLPSTVRDFVTFTFHVIATDQPHLQAAVFCFGREDLIPEMFHSIVNDISEGTPENISLFQYYLKRHIEMDGGLHSELALQMVAKLCGDNEEYWQQAEAVVKAALQFRINLWNGVYDAIVARKN</sequence>
<dbReference type="InterPro" id="IPR024423">
    <property type="entry name" value="DUF3050"/>
</dbReference>
<reference evidence="1 2" key="1">
    <citation type="submission" date="2019-02" db="EMBL/GenBank/DDBJ databases">
        <title>Genomic Encyclopedia of Type Strains, Phase IV (KMG-IV): sequencing the most valuable type-strain genomes for metagenomic binning, comparative biology and taxonomic classification.</title>
        <authorList>
            <person name="Goeker M."/>
        </authorList>
    </citation>
    <scope>NUCLEOTIDE SEQUENCE [LARGE SCALE GENOMIC DNA]</scope>
    <source>
        <strain evidence="1 2">DSM 18116</strain>
    </source>
</reference>
<organism evidence="1 2">
    <name type="scientific">Pseudobacter ginsenosidimutans</name>
    <dbReference type="NCBI Taxonomy" id="661488"/>
    <lineage>
        <taxon>Bacteria</taxon>
        <taxon>Pseudomonadati</taxon>
        <taxon>Bacteroidota</taxon>
        <taxon>Chitinophagia</taxon>
        <taxon>Chitinophagales</taxon>
        <taxon>Chitinophagaceae</taxon>
        <taxon>Pseudobacter</taxon>
    </lineage>
</organism>
<evidence type="ECO:0000313" key="1">
    <source>
        <dbReference type="EMBL" id="RZS75751.1"/>
    </source>
</evidence>
<proteinExistence type="predicted"/>
<name>A0A4Q7N440_9BACT</name>
<dbReference type="OrthoDB" id="9791270at2"/>
<accession>A0A4Q7N440</accession>
<dbReference type="AlphaFoldDB" id="A0A4Q7N440"/>
<dbReference type="InterPro" id="IPR016084">
    <property type="entry name" value="Haem_Oase-like_multi-hlx"/>
</dbReference>
<dbReference type="Pfam" id="PF11251">
    <property type="entry name" value="DUF3050"/>
    <property type="match status" value="1"/>
</dbReference>
<keyword evidence="2" id="KW-1185">Reference proteome</keyword>
<dbReference type="SUPFAM" id="SSF48613">
    <property type="entry name" value="Heme oxygenase-like"/>
    <property type="match status" value="1"/>
</dbReference>
<protein>
    <submittedName>
        <fullName evidence="1">DUF3050 family protein</fullName>
    </submittedName>
</protein>
<dbReference type="EMBL" id="SGXA01000001">
    <property type="protein sequence ID" value="RZS75751.1"/>
    <property type="molecule type" value="Genomic_DNA"/>
</dbReference>
<dbReference type="RefSeq" id="WP_130540094.1">
    <property type="nucleotide sequence ID" value="NZ_CP042431.1"/>
</dbReference>